<dbReference type="Pfam" id="PF01019">
    <property type="entry name" value="G_glu_transpept"/>
    <property type="match status" value="1"/>
</dbReference>
<keyword evidence="6 11" id="KW-0865">Zymogen</keyword>
<accession>A0AAU9CQS4</accession>
<dbReference type="GO" id="GO:0103068">
    <property type="term" value="F:leukotriene C4 gamma-glutamyl transferase activity"/>
    <property type="evidence" value="ECO:0007669"/>
    <property type="project" value="UniProtKB-EC"/>
</dbReference>
<dbReference type="EMBL" id="AP025315">
    <property type="protein sequence ID" value="BDD11521.1"/>
    <property type="molecule type" value="Genomic_DNA"/>
</dbReference>
<evidence type="ECO:0000256" key="3">
    <source>
        <dbReference type="ARBA" id="ARBA00009381"/>
    </source>
</evidence>
<feature type="binding site" evidence="10">
    <location>
        <position position="95"/>
    </location>
    <ligand>
        <name>L-glutamate</name>
        <dbReference type="ChEBI" id="CHEBI:29985"/>
    </ligand>
</feature>
<keyword evidence="7 11" id="KW-0012">Acyltransferase</keyword>
<evidence type="ECO:0000256" key="2">
    <source>
        <dbReference type="ARBA" id="ARBA00001089"/>
    </source>
</evidence>
<evidence type="ECO:0000256" key="9">
    <source>
        <dbReference type="PIRSR" id="PIRSR600101-1"/>
    </source>
</evidence>
<organism evidence="13 14">
    <name type="scientific">Fulvitalea axinellae</name>
    <dbReference type="NCBI Taxonomy" id="1182444"/>
    <lineage>
        <taxon>Bacteria</taxon>
        <taxon>Pseudomonadati</taxon>
        <taxon>Bacteroidota</taxon>
        <taxon>Cytophagia</taxon>
        <taxon>Cytophagales</taxon>
        <taxon>Persicobacteraceae</taxon>
        <taxon>Fulvitalea</taxon>
    </lineage>
</organism>
<feature type="binding site" evidence="10">
    <location>
        <begin position="442"/>
        <end position="443"/>
    </location>
    <ligand>
        <name>L-glutamate</name>
        <dbReference type="ChEBI" id="CHEBI:29985"/>
    </ligand>
</feature>
<dbReference type="EC" id="2.3.2.2" evidence="11"/>
<evidence type="ECO:0000256" key="1">
    <source>
        <dbReference type="ARBA" id="ARBA00001049"/>
    </source>
</evidence>
<gene>
    <name evidence="13" type="primary">ggt</name>
    <name evidence="13" type="ORF">FUAX_39530</name>
</gene>
<evidence type="ECO:0000256" key="10">
    <source>
        <dbReference type="PIRSR" id="PIRSR600101-2"/>
    </source>
</evidence>
<feature type="chain" id="PRO_5043571937" description="Glutathione hydrolase proenzyme" evidence="12">
    <location>
        <begin position="21"/>
        <end position="561"/>
    </location>
</feature>
<proteinExistence type="inferred from homology"/>
<feature type="binding site" evidence="10">
    <location>
        <position position="413"/>
    </location>
    <ligand>
        <name>L-glutamate</name>
        <dbReference type="ChEBI" id="CHEBI:29985"/>
    </ligand>
</feature>
<comment type="catalytic activity">
    <reaction evidence="2 11">
        <text>glutathione + H2O = L-cysteinylglycine + L-glutamate</text>
        <dbReference type="Rhea" id="RHEA:28807"/>
        <dbReference type="ChEBI" id="CHEBI:15377"/>
        <dbReference type="ChEBI" id="CHEBI:29985"/>
        <dbReference type="ChEBI" id="CHEBI:57925"/>
        <dbReference type="ChEBI" id="CHEBI:61694"/>
        <dbReference type="EC" id="3.4.19.13"/>
    </reaction>
</comment>
<feature type="active site" description="Nucleophile" evidence="9">
    <location>
        <position position="371"/>
    </location>
</feature>
<comment type="PTM">
    <text evidence="11">Cleaved by autocatalysis into a large and a small subunit.</text>
</comment>
<comment type="catalytic activity">
    <reaction evidence="1 11">
        <text>an S-substituted glutathione + H2O = an S-substituted L-cysteinylglycine + L-glutamate</text>
        <dbReference type="Rhea" id="RHEA:59468"/>
        <dbReference type="ChEBI" id="CHEBI:15377"/>
        <dbReference type="ChEBI" id="CHEBI:29985"/>
        <dbReference type="ChEBI" id="CHEBI:90779"/>
        <dbReference type="ChEBI" id="CHEBI:143103"/>
        <dbReference type="EC" id="3.4.19.13"/>
    </reaction>
</comment>
<dbReference type="NCBIfam" id="TIGR00066">
    <property type="entry name" value="g_glut_trans"/>
    <property type="match status" value="1"/>
</dbReference>
<geneLocation type="plasmid" evidence="13 14">
    <name>pFA1</name>
</geneLocation>
<comment type="subunit">
    <text evidence="11">This enzyme consists of two polypeptide chains, which are synthesized in precursor form from a single polypeptide.</text>
</comment>
<dbReference type="PANTHER" id="PTHR43199">
    <property type="entry name" value="GLUTATHIONE HYDROLASE"/>
    <property type="match status" value="1"/>
</dbReference>
<dbReference type="GO" id="GO:0036374">
    <property type="term" value="F:glutathione hydrolase activity"/>
    <property type="evidence" value="ECO:0007669"/>
    <property type="project" value="UniProtKB-UniRule"/>
</dbReference>
<dbReference type="RefSeq" id="WP_338395011.1">
    <property type="nucleotide sequence ID" value="NZ_AP025315.1"/>
</dbReference>
<dbReference type="PRINTS" id="PR01210">
    <property type="entry name" value="GGTRANSPTASE"/>
</dbReference>
<evidence type="ECO:0000256" key="4">
    <source>
        <dbReference type="ARBA" id="ARBA00022679"/>
    </source>
</evidence>
<dbReference type="Proteomes" id="UP001348817">
    <property type="component" value="Plasmid pFA1"/>
</dbReference>
<dbReference type="Gene3D" id="3.60.20.40">
    <property type="match status" value="1"/>
</dbReference>
<dbReference type="InterPro" id="IPR000101">
    <property type="entry name" value="GGT_peptidase"/>
</dbReference>
<reference evidence="13 14" key="1">
    <citation type="submission" date="2021-12" db="EMBL/GenBank/DDBJ databases">
        <title>Genome sequencing of bacteria with rrn-lacking chromosome and rrn-plasmid.</title>
        <authorList>
            <person name="Anda M."/>
            <person name="Iwasaki W."/>
        </authorList>
    </citation>
    <scope>NUCLEOTIDE SEQUENCE [LARGE SCALE GENOMIC DNA]</scope>
    <source>
        <strain evidence="13 14">DSM 100852</strain>
        <plasmid evidence="13 14">pFA1</plasmid>
    </source>
</reference>
<evidence type="ECO:0000313" key="13">
    <source>
        <dbReference type="EMBL" id="BDD11521.1"/>
    </source>
</evidence>
<dbReference type="SUPFAM" id="SSF56235">
    <property type="entry name" value="N-terminal nucleophile aminohydrolases (Ntn hydrolases)"/>
    <property type="match status" value="1"/>
</dbReference>
<keyword evidence="4 11" id="KW-0808">Transferase</keyword>
<evidence type="ECO:0000256" key="6">
    <source>
        <dbReference type="ARBA" id="ARBA00023145"/>
    </source>
</evidence>
<dbReference type="InterPro" id="IPR043137">
    <property type="entry name" value="GGT_ssub_C"/>
</dbReference>
<dbReference type="GO" id="GO:0006751">
    <property type="term" value="P:glutathione catabolic process"/>
    <property type="evidence" value="ECO:0007669"/>
    <property type="project" value="UniProtKB-UniRule"/>
</dbReference>
<keyword evidence="13" id="KW-0614">Plasmid</keyword>
<dbReference type="Gene3D" id="1.10.246.130">
    <property type="match status" value="1"/>
</dbReference>
<dbReference type="PANTHER" id="PTHR43199:SF1">
    <property type="entry name" value="GLUTATHIONE HYDROLASE PROENZYME"/>
    <property type="match status" value="1"/>
</dbReference>
<comment type="pathway">
    <text evidence="11">Sulfur metabolism; glutathione metabolism.</text>
</comment>
<sequence length="561" mass="61147">MKKHILSSLLLLVSIMPIFAQKTGTIAKNGMVSTAHPVASRVGLDILKKGGNAFDAAVAVKFALAVVYPRAGNISGGGFLVYRTASGENGSLDFRERAPLSASRDMYLDKNGNVIKNLSLKGALAVGVPGTVDGMYELWSKKGKLPWKALIQPSVDLAQNGFELTKAEADKLNIYQDVLKEMNGAPNPYISPAGKWKKGDRIINKSLANTLTAVRDNGRAGFYEGKVADDLVNTIQKNGGILSHKDLREYKSIWRGTISADYRGYTIHSMPPPSSGGIALAQLFTGSEMMNLSDYKHNSPDAIHLMTELERRVYADRATHLGDPDFYDVPQAMLLDREYLRKRFSDIRMDKKTDSQRIKPGKVNRIESLETTHLSIVDKDGNAASITTSLNGNYGSKLMAKEGGYLLNNVMDDFSSKPGTPNQFGLVGAEANAIAPGKRMLSSMSPSIVEKDGKLFMVVGTPGGSTIITSVYQTILNIIDHGMSMREAVDAKKFHSQWLPDVIVMEEKSFSSETLDSLRKRGHKLKFASQLGRMDCVLVRPDGSLEGASDTNRSDGQALGY</sequence>
<keyword evidence="14" id="KW-1185">Reference proteome</keyword>
<evidence type="ECO:0000256" key="11">
    <source>
        <dbReference type="RuleBase" id="RU368036"/>
    </source>
</evidence>
<feature type="binding site" evidence="10">
    <location>
        <position position="464"/>
    </location>
    <ligand>
        <name>L-glutamate</name>
        <dbReference type="ChEBI" id="CHEBI:29985"/>
    </ligand>
</feature>
<name>A0AAU9CQS4_9BACT</name>
<comment type="catalytic activity">
    <reaction evidence="8 11">
        <text>an N-terminal (5-L-glutamyl)-[peptide] + an alpha-amino acid = 5-L-glutamyl amino acid + an N-terminal L-alpha-aminoacyl-[peptide]</text>
        <dbReference type="Rhea" id="RHEA:23904"/>
        <dbReference type="Rhea" id="RHEA-COMP:9780"/>
        <dbReference type="Rhea" id="RHEA-COMP:9795"/>
        <dbReference type="ChEBI" id="CHEBI:77644"/>
        <dbReference type="ChEBI" id="CHEBI:78597"/>
        <dbReference type="ChEBI" id="CHEBI:78599"/>
        <dbReference type="ChEBI" id="CHEBI:78608"/>
        <dbReference type="EC" id="2.3.2.2"/>
    </reaction>
</comment>
<dbReference type="EC" id="3.4.19.13" evidence="11"/>
<keyword evidence="12" id="KW-0732">Signal</keyword>
<dbReference type="InterPro" id="IPR051792">
    <property type="entry name" value="GGT_bact"/>
</dbReference>
<feature type="signal peptide" evidence="12">
    <location>
        <begin position="1"/>
        <end position="20"/>
    </location>
</feature>
<evidence type="ECO:0000313" key="14">
    <source>
        <dbReference type="Proteomes" id="UP001348817"/>
    </source>
</evidence>
<dbReference type="InterPro" id="IPR029055">
    <property type="entry name" value="Ntn_hydrolases_N"/>
</dbReference>
<protein>
    <recommendedName>
        <fullName evidence="11">Glutathione hydrolase proenzyme</fullName>
        <ecNumber evidence="11">2.3.2.2</ecNumber>
        <ecNumber evidence="11">3.4.19.13</ecNumber>
    </recommendedName>
    <component>
        <recommendedName>
            <fullName evidence="11">Glutathione hydrolase large chain</fullName>
        </recommendedName>
    </component>
    <component>
        <recommendedName>
            <fullName evidence="11">Glutathione hydrolase small chain</fullName>
        </recommendedName>
    </component>
</protein>
<evidence type="ECO:0000256" key="7">
    <source>
        <dbReference type="ARBA" id="ARBA00023315"/>
    </source>
</evidence>
<dbReference type="GO" id="GO:0006750">
    <property type="term" value="P:glutathione biosynthetic process"/>
    <property type="evidence" value="ECO:0007669"/>
    <property type="project" value="UniProtKB-KW"/>
</dbReference>
<dbReference type="KEGG" id="fax:FUAX_39530"/>
<evidence type="ECO:0000256" key="5">
    <source>
        <dbReference type="ARBA" id="ARBA00022801"/>
    </source>
</evidence>
<feature type="binding site" evidence="10">
    <location>
        <begin position="389"/>
        <end position="391"/>
    </location>
    <ligand>
        <name>L-glutamate</name>
        <dbReference type="ChEBI" id="CHEBI:29985"/>
    </ligand>
</feature>
<dbReference type="InterPro" id="IPR043138">
    <property type="entry name" value="GGT_lsub"/>
</dbReference>
<evidence type="ECO:0000256" key="8">
    <source>
        <dbReference type="ARBA" id="ARBA00047417"/>
    </source>
</evidence>
<comment type="similarity">
    <text evidence="3 11">Belongs to the gamma-glutamyltransferase family.</text>
</comment>
<dbReference type="AlphaFoldDB" id="A0AAU9CQS4"/>
<evidence type="ECO:0000256" key="12">
    <source>
        <dbReference type="SAM" id="SignalP"/>
    </source>
</evidence>
<keyword evidence="5 11" id="KW-0378">Hydrolase</keyword>
<keyword evidence="11" id="KW-0317">Glutathione biosynthesis</keyword>